<feature type="active site" evidence="3">
    <location>
        <position position="241"/>
    </location>
</feature>
<dbReference type="InterPro" id="IPR013094">
    <property type="entry name" value="AB_hydrolase_3"/>
</dbReference>
<dbReference type="PANTHER" id="PTHR48081:SF25">
    <property type="entry name" value="PUTATIVE (AFU_ORTHOLOGUE AFUA_3G11560)-RELATED"/>
    <property type="match status" value="1"/>
</dbReference>
<evidence type="ECO:0000256" key="1">
    <source>
        <dbReference type="ARBA" id="ARBA00010515"/>
    </source>
</evidence>
<keyword evidence="7" id="KW-1185">Reference proteome</keyword>
<dbReference type="Pfam" id="PF07859">
    <property type="entry name" value="Abhydrolase_3"/>
    <property type="match status" value="1"/>
</dbReference>
<gene>
    <name evidence="6" type="ORF">EYC80_010698</name>
</gene>
<dbReference type="AlphaFoldDB" id="A0A5N6JMG3"/>
<accession>A0A5N6JMG3</accession>
<dbReference type="InterPro" id="IPR029058">
    <property type="entry name" value="AB_hydrolase_fold"/>
</dbReference>
<comment type="caution">
    <text evidence="6">The sequence shown here is derived from an EMBL/GenBank/DDBJ whole genome shotgun (WGS) entry which is preliminary data.</text>
</comment>
<feature type="domain" description="Alpha/beta hydrolase fold-3" evidence="5">
    <location>
        <begin position="160"/>
        <end position="280"/>
    </location>
</feature>
<proteinExistence type="inferred from homology"/>
<dbReference type="InterPro" id="IPR050300">
    <property type="entry name" value="GDXG_lipolytic_enzyme"/>
</dbReference>
<organism evidence="6 7">
    <name type="scientific">Monilinia laxa</name>
    <name type="common">Brown rot fungus</name>
    <name type="synonym">Sclerotinia laxa</name>
    <dbReference type="NCBI Taxonomy" id="61186"/>
    <lineage>
        <taxon>Eukaryota</taxon>
        <taxon>Fungi</taxon>
        <taxon>Dikarya</taxon>
        <taxon>Ascomycota</taxon>
        <taxon>Pezizomycotina</taxon>
        <taxon>Leotiomycetes</taxon>
        <taxon>Helotiales</taxon>
        <taxon>Sclerotiniaceae</taxon>
        <taxon>Monilinia</taxon>
    </lineage>
</organism>
<evidence type="ECO:0000256" key="4">
    <source>
        <dbReference type="SAM" id="MobiDB-lite"/>
    </source>
</evidence>
<feature type="region of interest" description="Disordered" evidence="4">
    <location>
        <begin position="283"/>
        <end position="338"/>
    </location>
</feature>
<evidence type="ECO:0000313" key="6">
    <source>
        <dbReference type="EMBL" id="KAB8289540.1"/>
    </source>
</evidence>
<dbReference type="PROSITE" id="PS01174">
    <property type="entry name" value="LIPASE_GDXG_SER"/>
    <property type="match status" value="1"/>
</dbReference>
<evidence type="ECO:0000313" key="7">
    <source>
        <dbReference type="Proteomes" id="UP000326757"/>
    </source>
</evidence>
<evidence type="ECO:0000256" key="3">
    <source>
        <dbReference type="PROSITE-ProRule" id="PRU10038"/>
    </source>
</evidence>
<dbReference type="PANTHER" id="PTHR48081">
    <property type="entry name" value="AB HYDROLASE SUPERFAMILY PROTEIN C4A8.06C"/>
    <property type="match status" value="1"/>
</dbReference>
<reference evidence="6 7" key="1">
    <citation type="submission" date="2019-06" db="EMBL/GenBank/DDBJ databases">
        <title>Genome Sequence of the Brown Rot Fungal Pathogen Monilinia laxa.</title>
        <authorList>
            <person name="De Miccolis Angelini R.M."/>
            <person name="Landi L."/>
            <person name="Abate D."/>
            <person name="Pollastro S."/>
            <person name="Romanazzi G."/>
            <person name="Faretra F."/>
        </authorList>
    </citation>
    <scope>NUCLEOTIDE SEQUENCE [LARGE SCALE GENOMIC DNA]</scope>
    <source>
        <strain evidence="6 7">Mlax316</strain>
    </source>
</reference>
<dbReference type="Proteomes" id="UP000326757">
    <property type="component" value="Unassembled WGS sequence"/>
</dbReference>
<comment type="similarity">
    <text evidence="1">Belongs to the 'GDXG' lipolytic enzyme family.</text>
</comment>
<sequence length="338" mass="36844">MDTSSPLSLAKTILPKVPMIGKTVLSHTLGLSPNSTHWDLKTELTVAMLRSFTHSTPNSISQTQAATLRDPGIKGKLWISKVTLSTPTEDDIRQKLFHAIEDMKPDGTPKHAFEEPDLLPIEAEWTGYRAGATKDSKRLHIPEAQQYTEMMKEVHTPTTVIYMHGGVHWLLDPAAYRIPLSKLAHLTGGRVLSLRYRLAPQNPFPAALLDCLVAYLNLLFPPPNALHSAILPNNIILSGDSAGGNLALSLSLLLLHLRKTNTPITWNGNAHLVPLPAGLALTPPGPTYSAPPPPHPQPQKQITSPHRPLPRNPHRPSPLPPSGLRAHPAQASTVKRPS</sequence>
<dbReference type="InterPro" id="IPR033140">
    <property type="entry name" value="Lipase_GDXG_put_SER_AS"/>
</dbReference>
<keyword evidence="2" id="KW-0378">Hydrolase</keyword>
<dbReference type="EMBL" id="VIGI01000022">
    <property type="protein sequence ID" value="KAB8289540.1"/>
    <property type="molecule type" value="Genomic_DNA"/>
</dbReference>
<evidence type="ECO:0000259" key="5">
    <source>
        <dbReference type="Pfam" id="PF07859"/>
    </source>
</evidence>
<dbReference type="GO" id="GO:0016787">
    <property type="term" value="F:hydrolase activity"/>
    <property type="evidence" value="ECO:0007669"/>
    <property type="project" value="UniProtKB-KW"/>
</dbReference>
<dbReference type="SUPFAM" id="SSF53474">
    <property type="entry name" value="alpha/beta-Hydrolases"/>
    <property type="match status" value="1"/>
</dbReference>
<name>A0A5N6JMG3_MONLA</name>
<feature type="compositionally biased region" description="Pro residues" evidence="4">
    <location>
        <begin position="283"/>
        <end position="297"/>
    </location>
</feature>
<dbReference type="OrthoDB" id="5354320at2759"/>
<evidence type="ECO:0000256" key="2">
    <source>
        <dbReference type="ARBA" id="ARBA00022801"/>
    </source>
</evidence>
<protein>
    <recommendedName>
        <fullName evidence="5">Alpha/beta hydrolase fold-3 domain-containing protein</fullName>
    </recommendedName>
</protein>
<dbReference type="Gene3D" id="3.40.50.1820">
    <property type="entry name" value="alpha/beta hydrolase"/>
    <property type="match status" value="1"/>
</dbReference>